<dbReference type="Pfam" id="PF04147">
    <property type="entry name" value="Nop14"/>
    <property type="match status" value="1"/>
</dbReference>
<keyword evidence="9" id="KW-1185">Reference proteome</keyword>
<dbReference type="EMBL" id="JAODUP010000098">
    <property type="protein sequence ID" value="KAK2162452.1"/>
    <property type="molecule type" value="Genomic_DNA"/>
</dbReference>
<comment type="subcellular location">
    <subcellularLocation>
        <location evidence="1">Nucleus</location>
        <location evidence="1">Nucleolus</location>
    </subcellularLocation>
</comment>
<dbReference type="GO" id="GO:0030490">
    <property type="term" value="P:maturation of SSU-rRNA"/>
    <property type="evidence" value="ECO:0007669"/>
    <property type="project" value="TreeGrafter"/>
</dbReference>
<dbReference type="AlphaFoldDB" id="A0AAD9K0I3"/>
<keyword evidence="4" id="KW-0698">rRNA processing</keyword>
<protein>
    <recommendedName>
        <fullName evidence="10">Nucleolar protein 14</fullName>
    </recommendedName>
</protein>
<name>A0AAD9K0I3_9ANNE</name>
<dbReference type="Proteomes" id="UP001208570">
    <property type="component" value="Unassembled WGS sequence"/>
</dbReference>
<organism evidence="8 9">
    <name type="scientific">Paralvinella palmiformis</name>
    <dbReference type="NCBI Taxonomy" id="53620"/>
    <lineage>
        <taxon>Eukaryota</taxon>
        <taxon>Metazoa</taxon>
        <taxon>Spiralia</taxon>
        <taxon>Lophotrochozoa</taxon>
        <taxon>Annelida</taxon>
        <taxon>Polychaeta</taxon>
        <taxon>Sedentaria</taxon>
        <taxon>Canalipalpata</taxon>
        <taxon>Terebellida</taxon>
        <taxon>Terebelliformia</taxon>
        <taxon>Alvinellidae</taxon>
        <taxon>Paralvinella</taxon>
    </lineage>
</organism>
<dbReference type="GO" id="GO:0032040">
    <property type="term" value="C:small-subunit processome"/>
    <property type="evidence" value="ECO:0007669"/>
    <property type="project" value="InterPro"/>
</dbReference>
<feature type="compositionally biased region" description="Acidic residues" evidence="7">
    <location>
        <begin position="375"/>
        <end position="399"/>
    </location>
</feature>
<dbReference type="PANTHER" id="PTHR23183:SF0">
    <property type="entry name" value="NUCLEOLAR PROTEIN 14"/>
    <property type="match status" value="1"/>
</dbReference>
<feature type="region of interest" description="Disordered" evidence="7">
    <location>
        <begin position="365"/>
        <end position="411"/>
    </location>
</feature>
<comment type="function">
    <text evidence="6">Involved in nucleolar processing of pre-18S ribosomal RNA. Has a role in the nuclear export of 40S pre-ribosomal subunit to the cytoplasm.</text>
</comment>
<dbReference type="PANTHER" id="PTHR23183">
    <property type="entry name" value="NOP14"/>
    <property type="match status" value="1"/>
</dbReference>
<evidence type="ECO:0000256" key="7">
    <source>
        <dbReference type="SAM" id="MobiDB-lite"/>
    </source>
</evidence>
<evidence type="ECO:0000256" key="3">
    <source>
        <dbReference type="ARBA" id="ARBA00022517"/>
    </source>
</evidence>
<proteinExistence type="inferred from homology"/>
<keyword evidence="3" id="KW-0690">Ribosome biogenesis</keyword>
<evidence type="ECO:0000256" key="2">
    <source>
        <dbReference type="ARBA" id="ARBA00007466"/>
    </source>
</evidence>
<dbReference type="GO" id="GO:0030692">
    <property type="term" value="C:Noc4p-Nop14p complex"/>
    <property type="evidence" value="ECO:0007669"/>
    <property type="project" value="TreeGrafter"/>
</dbReference>
<evidence type="ECO:0000256" key="4">
    <source>
        <dbReference type="ARBA" id="ARBA00022552"/>
    </source>
</evidence>
<evidence type="ECO:0000313" key="9">
    <source>
        <dbReference type="Proteomes" id="UP001208570"/>
    </source>
</evidence>
<accession>A0AAD9K0I3</accession>
<gene>
    <name evidence="8" type="ORF">LSH36_98g02047</name>
</gene>
<evidence type="ECO:0008006" key="10">
    <source>
        <dbReference type="Google" id="ProtNLM"/>
    </source>
</evidence>
<keyword evidence="5" id="KW-0539">Nucleus</keyword>
<evidence type="ECO:0000256" key="6">
    <source>
        <dbReference type="ARBA" id="ARBA00024695"/>
    </source>
</evidence>
<comment type="caution">
    <text evidence="8">The sequence shown here is derived from an EMBL/GenBank/DDBJ whole genome shotgun (WGS) entry which is preliminary data.</text>
</comment>
<evidence type="ECO:0000256" key="1">
    <source>
        <dbReference type="ARBA" id="ARBA00004604"/>
    </source>
</evidence>
<reference evidence="8" key="1">
    <citation type="journal article" date="2023" name="Mol. Biol. Evol.">
        <title>Third-Generation Sequencing Reveals the Adaptive Role of the Epigenome in Three Deep-Sea Polychaetes.</title>
        <authorList>
            <person name="Perez M."/>
            <person name="Aroh O."/>
            <person name="Sun Y."/>
            <person name="Lan Y."/>
            <person name="Juniper S.K."/>
            <person name="Young C.R."/>
            <person name="Angers B."/>
            <person name="Qian P.Y."/>
        </authorList>
    </citation>
    <scope>NUCLEOTIDE SEQUENCE</scope>
    <source>
        <strain evidence="8">P08H-3</strain>
    </source>
</reference>
<evidence type="ECO:0000256" key="5">
    <source>
        <dbReference type="ARBA" id="ARBA00023242"/>
    </source>
</evidence>
<dbReference type="InterPro" id="IPR007276">
    <property type="entry name" value="Nop14"/>
</dbReference>
<evidence type="ECO:0000313" key="8">
    <source>
        <dbReference type="EMBL" id="KAK2162452.1"/>
    </source>
</evidence>
<comment type="similarity">
    <text evidence="2">Belongs to the NOP14 family.</text>
</comment>
<sequence>MVLFIPKTPEVLANQRLASFSSEQNPAELFSARMAKSKNRKRLADKVRTKKSTTVTKINPFEVKINRQKHNVLGKKITKFDRGMPGVSKSKAIQKRRETLLIEYKKRGKNNKLVDRRFGETDPEMSMEDKMLERFAMERQKGHDKSGLYNLNEDEELTHYGQSLSEIERFDDPVASDDDDDDDGRLAGDLVAEEHFGGFLTRKTSSDNEPARKPWKERMEEIIAKSKKQKYEQQTEKEKLAEQTIELDQQWKTLMHIMSESKRNKTNLAPSTSKPDDYDRMVRELQFEVRGNVTDRLKTEDELAKEEREKLEKLEADRIRRMKGITFEEMELKAVYRSADDLDDGIVLDKKVRFEVAYKDGKLLTDEDGGGGVAVDEEHEDDDEKIDEEKEEDEEESGREEDGGYEAIKPASAELMGHLRGLVGSGLAHRSLPPEFEPQRGHI</sequence>